<dbReference type="PANTHER" id="PTHR13799:SF14">
    <property type="entry name" value="GTP CYCLOHYDROLASE 1 TYPE 2 HOMOLOG"/>
    <property type="match status" value="1"/>
</dbReference>
<dbReference type="GO" id="GO:0005737">
    <property type="term" value="C:cytoplasm"/>
    <property type="evidence" value="ECO:0007669"/>
    <property type="project" value="TreeGrafter"/>
</dbReference>
<sequence>MATVGELTDLVHRHWPPGTAEGWDRVGLVCGDRAAPVSRVLLCVDVTREVVAQAREAGAQMIIAHHPVLLRGIHTVDPATPKGAILTELITAGIALVCAHTNADIAPDGVSAALADALGLRAVRPLAERDRQPARDQIVVFVPVDHRGAVVDAMAAAGAGRIGDYDRCFFTAEGTGSFRPGPGSDPYLGRAGEIEEVAESRVEMIMPRARRAAVVAAMRAAHPYEEPAWHVHELAAEPSADGLGRVGELDPPVRLADFAGRVADALPATVSGVRVSGDPDAMITTVAVLGGAGDSLLDDARRAGADAYLTSDLRHHPASEFREYADAPALLDVAHWAAEWTWLPLLGRVIATETDARPLVSELRTDPWDFAVHPASE</sequence>
<dbReference type="NCBIfam" id="TIGR00486">
    <property type="entry name" value="YbgI_SA1388"/>
    <property type="match status" value="1"/>
</dbReference>
<evidence type="ECO:0000256" key="3">
    <source>
        <dbReference type="ARBA" id="ARBA00022112"/>
    </source>
</evidence>
<dbReference type="PIRSF" id="PIRSF037489">
    <property type="entry name" value="UCP037489_NIF3_YqfO"/>
    <property type="match status" value="1"/>
</dbReference>
<evidence type="ECO:0000256" key="2">
    <source>
        <dbReference type="ARBA" id="ARBA00011643"/>
    </source>
</evidence>
<name>A0A7Z0D747_9ACTN</name>
<evidence type="ECO:0000256" key="1">
    <source>
        <dbReference type="ARBA" id="ARBA00006964"/>
    </source>
</evidence>
<reference evidence="7 8" key="1">
    <citation type="submission" date="2020-07" db="EMBL/GenBank/DDBJ databases">
        <title>Sequencing the genomes of 1000 actinobacteria strains.</title>
        <authorList>
            <person name="Klenk H.-P."/>
        </authorList>
    </citation>
    <scope>NUCLEOTIDE SEQUENCE [LARGE SCALE GENOMIC DNA]</scope>
    <source>
        <strain evidence="7 8">DSM 103164</strain>
    </source>
</reference>
<dbReference type="Gene3D" id="3.30.70.120">
    <property type="match status" value="1"/>
</dbReference>
<evidence type="ECO:0000256" key="4">
    <source>
        <dbReference type="ARBA" id="ARBA00022723"/>
    </source>
</evidence>
<dbReference type="Pfam" id="PF01784">
    <property type="entry name" value="DUF34_NIF3"/>
    <property type="match status" value="1"/>
</dbReference>
<feature type="binding site" evidence="6">
    <location>
        <position position="66"/>
    </location>
    <ligand>
        <name>a divalent metal cation</name>
        <dbReference type="ChEBI" id="CHEBI:60240"/>
        <label>1</label>
    </ligand>
</feature>
<comment type="caution">
    <text evidence="7">The sequence shown here is derived from an EMBL/GenBank/DDBJ whole genome shotgun (WGS) entry which is preliminary data.</text>
</comment>
<dbReference type="PANTHER" id="PTHR13799">
    <property type="entry name" value="NGG1 INTERACTING FACTOR 3"/>
    <property type="match status" value="1"/>
</dbReference>
<dbReference type="InterPro" id="IPR036069">
    <property type="entry name" value="DUF34/NIF3_sf"/>
</dbReference>
<dbReference type="FunFam" id="3.40.1390.30:FF:000001">
    <property type="entry name" value="GTP cyclohydrolase 1 type 2"/>
    <property type="match status" value="1"/>
</dbReference>
<dbReference type="RefSeq" id="WP_179444080.1">
    <property type="nucleotide sequence ID" value="NZ_JACBZS010000001.1"/>
</dbReference>
<comment type="subunit">
    <text evidence="2">Homohexamer.</text>
</comment>
<dbReference type="InterPro" id="IPR002678">
    <property type="entry name" value="DUF34/NIF3"/>
</dbReference>
<dbReference type="AlphaFoldDB" id="A0A7Z0D747"/>
<keyword evidence="8" id="KW-1185">Reference proteome</keyword>
<feature type="binding site" evidence="6">
    <location>
        <position position="104"/>
    </location>
    <ligand>
        <name>a divalent metal cation</name>
        <dbReference type="ChEBI" id="CHEBI:60240"/>
        <label>1</label>
    </ligand>
</feature>
<dbReference type="Proteomes" id="UP000527616">
    <property type="component" value="Unassembled WGS sequence"/>
</dbReference>
<proteinExistence type="inferred from homology"/>
<keyword evidence="4 5" id="KW-0479">Metal-binding</keyword>
<dbReference type="InterPro" id="IPR015867">
    <property type="entry name" value="N-reg_PII/ATP_PRibTrfase_C"/>
</dbReference>
<evidence type="ECO:0000256" key="6">
    <source>
        <dbReference type="PIRSR" id="PIRSR602678-1"/>
    </source>
</evidence>
<dbReference type="InterPro" id="IPR017221">
    <property type="entry name" value="DUF34/NIF3_bac"/>
</dbReference>
<evidence type="ECO:0000313" key="8">
    <source>
        <dbReference type="Proteomes" id="UP000527616"/>
    </source>
</evidence>
<evidence type="ECO:0000313" key="7">
    <source>
        <dbReference type="EMBL" id="NYI70089.1"/>
    </source>
</evidence>
<accession>A0A7Z0D747</accession>
<dbReference type="Gene3D" id="3.40.1390.30">
    <property type="entry name" value="NIF3 (NGG1p interacting factor 3)-like"/>
    <property type="match status" value="1"/>
</dbReference>
<dbReference type="GO" id="GO:0046872">
    <property type="term" value="F:metal ion binding"/>
    <property type="evidence" value="ECO:0007669"/>
    <property type="project" value="UniProtKB-UniRule"/>
</dbReference>
<protein>
    <recommendedName>
        <fullName evidence="3 5">GTP cyclohydrolase 1 type 2 homolog</fullName>
    </recommendedName>
</protein>
<evidence type="ECO:0000256" key="5">
    <source>
        <dbReference type="PIRNR" id="PIRNR037489"/>
    </source>
</evidence>
<comment type="similarity">
    <text evidence="1 5">Belongs to the GTP cyclohydrolase I type 2/NIF3 family.</text>
</comment>
<organism evidence="7 8">
    <name type="scientific">Naumannella cuiyingiana</name>
    <dbReference type="NCBI Taxonomy" id="1347891"/>
    <lineage>
        <taxon>Bacteria</taxon>
        <taxon>Bacillati</taxon>
        <taxon>Actinomycetota</taxon>
        <taxon>Actinomycetes</taxon>
        <taxon>Propionibacteriales</taxon>
        <taxon>Propionibacteriaceae</taxon>
        <taxon>Naumannella</taxon>
    </lineage>
</organism>
<feature type="binding site" evidence="6">
    <location>
        <position position="339"/>
    </location>
    <ligand>
        <name>a divalent metal cation</name>
        <dbReference type="ChEBI" id="CHEBI:60240"/>
        <label>1</label>
    </ligand>
</feature>
<dbReference type="EMBL" id="JACBZS010000001">
    <property type="protein sequence ID" value="NYI70089.1"/>
    <property type="molecule type" value="Genomic_DNA"/>
</dbReference>
<feature type="binding site" evidence="6">
    <location>
        <position position="65"/>
    </location>
    <ligand>
        <name>a divalent metal cation</name>
        <dbReference type="ChEBI" id="CHEBI:60240"/>
        <label>1</label>
    </ligand>
</feature>
<gene>
    <name evidence="7" type="ORF">GGQ54_000649</name>
</gene>
<feature type="binding site" evidence="6">
    <location>
        <position position="335"/>
    </location>
    <ligand>
        <name>a divalent metal cation</name>
        <dbReference type="ChEBI" id="CHEBI:60240"/>
        <label>1</label>
    </ligand>
</feature>
<dbReference type="SUPFAM" id="SSF102705">
    <property type="entry name" value="NIF3 (NGG1p interacting factor 3)-like"/>
    <property type="match status" value="1"/>
</dbReference>